<name>A8MDD6_CALMQ</name>
<reference evidence="4 5" key="1">
    <citation type="submission" date="2007-10" db="EMBL/GenBank/DDBJ databases">
        <title>Complete sequence of Caldivirga maquilingensis IC-167.</title>
        <authorList>
            <consortium name="US DOE Joint Genome Institute"/>
            <person name="Copeland A."/>
            <person name="Lucas S."/>
            <person name="Lapidus A."/>
            <person name="Barry K."/>
            <person name="Glavina del Rio T."/>
            <person name="Dalin E."/>
            <person name="Tice H."/>
            <person name="Pitluck S."/>
            <person name="Saunders E."/>
            <person name="Brettin T."/>
            <person name="Bruce D."/>
            <person name="Detter J.C."/>
            <person name="Han C."/>
            <person name="Schmutz J."/>
            <person name="Larimer F."/>
            <person name="Land M."/>
            <person name="Hauser L."/>
            <person name="Kyrpides N."/>
            <person name="Ivanova N."/>
            <person name="Biddle J.F."/>
            <person name="Zhang Z."/>
            <person name="Fitz-Gibbon S.T."/>
            <person name="Lowe T.M."/>
            <person name="Saltikov C."/>
            <person name="House C.H."/>
            <person name="Richardson P."/>
        </authorList>
    </citation>
    <scope>NUCLEOTIDE SEQUENCE [LARGE SCALE GENOMIC DNA]</scope>
    <source>
        <strain evidence="5">ATCC 700844 / DSM 13496 / JCM 10307 / IC-167</strain>
    </source>
</reference>
<sequence>MVKFSNAFIEREVFKMLGVRDNSVTLGPGIGEDAAVIRINNSYMAVHTDPVTGSSNLLGWLAVHVAANDIATRGIRPRWFLVTLILPVDYGENDVVNIMRQINDALIEINASLVGGHTEKSDAVTRPIAVTTAIGIGSRFIRTGGLRTGDVIVMTKYAALEATAVLVSDFRGRLMNVLSEGEFKEATSLYRMVSVVNDALAAAEYATSMHDPTEGGVLQGLLEMAYSSGKLIIINEDNIPVLPVTRRVLNAFNLNPLTVLSSGSLLIGVGENDAAKLIGKLRDMGINASIIGKVTDGEPGVVVKGRSGEQFFRGDLTIPDGVIEMWLSGNTSEGSKA</sequence>
<evidence type="ECO:0000313" key="5">
    <source>
        <dbReference type="Proteomes" id="UP000001137"/>
    </source>
</evidence>
<dbReference type="InterPro" id="IPR036676">
    <property type="entry name" value="PurM-like_C_sf"/>
</dbReference>
<gene>
    <name evidence="4" type="ordered locus">Cmaq_0960</name>
</gene>
<feature type="domain" description="PurM-like N-terminal" evidence="2">
    <location>
        <begin position="31"/>
        <end position="136"/>
    </location>
</feature>
<evidence type="ECO:0000259" key="2">
    <source>
        <dbReference type="Pfam" id="PF00586"/>
    </source>
</evidence>
<dbReference type="AlphaFoldDB" id="A8MDD6"/>
<keyword evidence="5" id="KW-1185">Reference proteome</keyword>
<dbReference type="PIRSF" id="PIRSF005644">
    <property type="entry name" value="Hdrgns_mtr_HypE"/>
    <property type="match status" value="1"/>
</dbReference>
<dbReference type="PANTHER" id="PTHR30303:SF4">
    <property type="entry name" value="HYDROGENASE EXPRESSION_FORMATION PROTEIN HYPE"/>
    <property type="match status" value="1"/>
</dbReference>
<dbReference type="Proteomes" id="UP000001137">
    <property type="component" value="Chromosome"/>
</dbReference>
<accession>A8MDD6</accession>
<dbReference type="eggNOG" id="arCOG00636">
    <property type="taxonomic scope" value="Archaea"/>
</dbReference>
<dbReference type="Gene3D" id="3.30.1330.10">
    <property type="entry name" value="PurM-like, N-terminal domain"/>
    <property type="match status" value="1"/>
</dbReference>
<dbReference type="InterPro" id="IPR036921">
    <property type="entry name" value="PurM-like_N_sf"/>
</dbReference>
<evidence type="ECO:0000256" key="1">
    <source>
        <dbReference type="ARBA" id="ARBA00006243"/>
    </source>
</evidence>
<dbReference type="Pfam" id="PF00586">
    <property type="entry name" value="AIRS"/>
    <property type="match status" value="1"/>
</dbReference>
<dbReference type="RefSeq" id="WP_012186011.1">
    <property type="nucleotide sequence ID" value="NC_009954.1"/>
</dbReference>
<dbReference type="InterPro" id="IPR016188">
    <property type="entry name" value="PurM-like_N"/>
</dbReference>
<dbReference type="SUPFAM" id="SSF55326">
    <property type="entry name" value="PurM N-terminal domain-like"/>
    <property type="match status" value="1"/>
</dbReference>
<dbReference type="EMBL" id="CP000852">
    <property type="protein sequence ID" value="ABW01792.1"/>
    <property type="molecule type" value="Genomic_DNA"/>
</dbReference>
<protein>
    <submittedName>
        <fullName evidence="4">AIR synthase related protein domain protein</fullName>
    </submittedName>
</protein>
<dbReference type="KEGG" id="cma:Cmaq_0960"/>
<dbReference type="CDD" id="cd06061">
    <property type="entry name" value="PurM-like1"/>
    <property type="match status" value="1"/>
</dbReference>
<dbReference type="GeneID" id="5708562"/>
<evidence type="ECO:0000313" key="4">
    <source>
        <dbReference type="EMBL" id="ABW01792.1"/>
    </source>
</evidence>
<dbReference type="HOGENOM" id="CLU_041631_0_0_2"/>
<comment type="similarity">
    <text evidence="1">Belongs to the HypE family.</text>
</comment>
<dbReference type="GO" id="GO:0051604">
    <property type="term" value="P:protein maturation"/>
    <property type="evidence" value="ECO:0007669"/>
    <property type="project" value="TreeGrafter"/>
</dbReference>
<organism evidence="4 5">
    <name type="scientific">Caldivirga maquilingensis (strain ATCC 700844 / DSM 13496 / JCM 10307 / IC-167)</name>
    <dbReference type="NCBI Taxonomy" id="397948"/>
    <lineage>
        <taxon>Archaea</taxon>
        <taxon>Thermoproteota</taxon>
        <taxon>Thermoprotei</taxon>
        <taxon>Thermoproteales</taxon>
        <taxon>Thermoproteaceae</taxon>
        <taxon>Caldivirga</taxon>
    </lineage>
</organism>
<dbReference type="PANTHER" id="PTHR30303">
    <property type="entry name" value="HYDROGENASE ISOENZYMES FORMATION PROTEIN HYPE"/>
    <property type="match status" value="1"/>
</dbReference>
<feature type="domain" description="PurM-like C-terminal" evidence="3">
    <location>
        <begin position="148"/>
        <end position="301"/>
    </location>
</feature>
<dbReference type="Pfam" id="PF02769">
    <property type="entry name" value="AIRS_C"/>
    <property type="match status" value="1"/>
</dbReference>
<dbReference type="OrthoDB" id="31494at2157"/>
<proteinExistence type="inferred from homology"/>
<dbReference type="Gene3D" id="3.90.650.10">
    <property type="entry name" value="PurM-like C-terminal domain"/>
    <property type="match status" value="1"/>
</dbReference>
<dbReference type="InterPro" id="IPR011854">
    <property type="entry name" value="HypE"/>
</dbReference>
<dbReference type="SUPFAM" id="SSF56042">
    <property type="entry name" value="PurM C-terminal domain-like"/>
    <property type="match status" value="1"/>
</dbReference>
<dbReference type="InterPro" id="IPR010918">
    <property type="entry name" value="PurM-like_C_dom"/>
</dbReference>
<evidence type="ECO:0000259" key="3">
    <source>
        <dbReference type="Pfam" id="PF02769"/>
    </source>
</evidence>